<dbReference type="Gene3D" id="1.10.260.40">
    <property type="entry name" value="lambda repressor-like DNA-binding domains"/>
    <property type="match status" value="1"/>
</dbReference>
<reference evidence="2" key="1">
    <citation type="submission" date="2019-08" db="EMBL/GenBank/DDBJ databases">
        <authorList>
            <person name="Kucharzyk K."/>
            <person name="Murdoch R.W."/>
            <person name="Higgins S."/>
            <person name="Loffler F."/>
        </authorList>
    </citation>
    <scope>NUCLEOTIDE SEQUENCE</scope>
</reference>
<sequence length="142" mass="16411">MPKEKMIPLDDSDFNPDILDYSVMEFGSFLRAVRKAKNISLRDFEVMVGKKRAYLSDIERGNSNPPDKELLDTMIEQLNIKSYLRIVNTLYDLAAIGRDSVPADLKSWVMESQTHRDLIRRCRDKKLSGEQISNLLKTVEDM</sequence>
<gene>
    <name evidence="2" type="ORF">SDC9_179563</name>
</gene>
<protein>
    <recommendedName>
        <fullName evidence="1">HTH cro/C1-type domain-containing protein</fullName>
    </recommendedName>
</protein>
<organism evidence="2">
    <name type="scientific">bioreactor metagenome</name>
    <dbReference type="NCBI Taxonomy" id="1076179"/>
    <lineage>
        <taxon>unclassified sequences</taxon>
        <taxon>metagenomes</taxon>
        <taxon>ecological metagenomes</taxon>
    </lineage>
</organism>
<dbReference type="PROSITE" id="PS50943">
    <property type="entry name" value="HTH_CROC1"/>
    <property type="match status" value="1"/>
</dbReference>
<dbReference type="AlphaFoldDB" id="A0A645GZ88"/>
<dbReference type="CDD" id="cd00093">
    <property type="entry name" value="HTH_XRE"/>
    <property type="match status" value="1"/>
</dbReference>
<proteinExistence type="predicted"/>
<evidence type="ECO:0000313" key="2">
    <source>
        <dbReference type="EMBL" id="MPN32087.1"/>
    </source>
</evidence>
<dbReference type="InterPro" id="IPR001387">
    <property type="entry name" value="Cro/C1-type_HTH"/>
</dbReference>
<dbReference type="Pfam" id="PF01381">
    <property type="entry name" value="HTH_3"/>
    <property type="match status" value="1"/>
</dbReference>
<dbReference type="EMBL" id="VSSQ01083904">
    <property type="protein sequence ID" value="MPN32087.1"/>
    <property type="molecule type" value="Genomic_DNA"/>
</dbReference>
<accession>A0A645GZ88</accession>
<dbReference type="SMART" id="SM00530">
    <property type="entry name" value="HTH_XRE"/>
    <property type="match status" value="1"/>
</dbReference>
<dbReference type="InterPro" id="IPR010982">
    <property type="entry name" value="Lambda_DNA-bd_dom_sf"/>
</dbReference>
<comment type="caution">
    <text evidence="2">The sequence shown here is derived from an EMBL/GenBank/DDBJ whole genome shotgun (WGS) entry which is preliminary data.</text>
</comment>
<feature type="domain" description="HTH cro/C1-type" evidence="1">
    <location>
        <begin position="30"/>
        <end position="84"/>
    </location>
</feature>
<evidence type="ECO:0000259" key="1">
    <source>
        <dbReference type="PROSITE" id="PS50943"/>
    </source>
</evidence>
<name>A0A645GZ88_9ZZZZ</name>
<dbReference type="SUPFAM" id="SSF47413">
    <property type="entry name" value="lambda repressor-like DNA-binding domains"/>
    <property type="match status" value="1"/>
</dbReference>
<dbReference type="GO" id="GO:0003677">
    <property type="term" value="F:DNA binding"/>
    <property type="evidence" value="ECO:0007669"/>
    <property type="project" value="InterPro"/>
</dbReference>